<keyword evidence="2" id="KW-1185">Reference proteome</keyword>
<proteinExistence type="predicted"/>
<evidence type="ECO:0000313" key="1">
    <source>
        <dbReference type="EMBL" id="MPC32090.1"/>
    </source>
</evidence>
<protein>
    <submittedName>
        <fullName evidence="1">Uncharacterized protein</fullName>
    </submittedName>
</protein>
<gene>
    <name evidence="1" type="ORF">E2C01_025394</name>
</gene>
<organism evidence="1 2">
    <name type="scientific">Portunus trituberculatus</name>
    <name type="common">Swimming crab</name>
    <name type="synonym">Neptunus trituberculatus</name>
    <dbReference type="NCBI Taxonomy" id="210409"/>
    <lineage>
        <taxon>Eukaryota</taxon>
        <taxon>Metazoa</taxon>
        <taxon>Ecdysozoa</taxon>
        <taxon>Arthropoda</taxon>
        <taxon>Crustacea</taxon>
        <taxon>Multicrustacea</taxon>
        <taxon>Malacostraca</taxon>
        <taxon>Eumalacostraca</taxon>
        <taxon>Eucarida</taxon>
        <taxon>Decapoda</taxon>
        <taxon>Pleocyemata</taxon>
        <taxon>Brachyura</taxon>
        <taxon>Eubrachyura</taxon>
        <taxon>Portunoidea</taxon>
        <taxon>Portunidae</taxon>
        <taxon>Portuninae</taxon>
        <taxon>Portunus</taxon>
    </lineage>
</organism>
<evidence type="ECO:0000313" key="2">
    <source>
        <dbReference type="Proteomes" id="UP000324222"/>
    </source>
</evidence>
<name>A0A5B7ECU5_PORTR</name>
<dbReference type="AlphaFoldDB" id="A0A5B7ECU5"/>
<accession>A0A5B7ECU5</accession>
<sequence>MIHVPYRTYVWFTYSRVGREHREGKWRRETLQQSSQADRGDVCTSLKPLRSAYLYTQEPRLLLGILARGVR</sequence>
<dbReference type="EMBL" id="VSRR010002560">
    <property type="protein sequence ID" value="MPC32090.1"/>
    <property type="molecule type" value="Genomic_DNA"/>
</dbReference>
<dbReference type="Proteomes" id="UP000324222">
    <property type="component" value="Unassembled WGS sequence"/>
</dbReference>
<comment type="caution">
    <text evidence="1">The sequence shown here is derived from an EMBL/GenBank/DDBJ whole genome shotgun (WGS) entry which is preliminary data.</text>
</comment>
<reference evidence="1 2" key="1">
    <citation type="submission" date="2019-05" db="EMBL/GenBank/DDBJ databases">
        <title>Another draft genome of Portunus trituberculatus and its Hox gene families provides insights of decapod evolution.</title>
        <authorList>
            <person name="Jeong J.-H."/>
            <person name="Song I."/>
            <person name="Kim S."/>
            <person name="Choi T."/>
            <person name="Kim D."/>
            <person name="Ryu S."/>
            <person name="Kim W."/>
        </authorList>
    </citation>
    <scope>NUCLEOTIDE SEQUENCE [LARGE SCALE GENOMIC DNA]</scope>
    <source>
        <tissue evidence="1">Muscle</tissue>
    </source>
</reference>